<dbReference type="PANTHER" id="PTHR45647">
    <property type="entry name" value="OS02G0152300 PROTEIN"/>
    <property type="match status" value="1"/>
</dbReference>
<feature type="domain" description="Protein kinase" evidence="8">
    <location>
        <begin position="475"/>
        <end position="731"/>
    </location>
</feature>
<comment type="catalytic activity">
    <reaction evidence="1">
        <text>S-ubiquitinyl-[E2 ubiquitin-conjugating enzyme]-L-cysteine + [acceptor protein]-L-lysine = [E2 ubiquitin-conjugating enzyme]-L-cysteine + N(6)-ubiquitinyl-[acceptor protein]-L-lysine.</text>
        <dbReference type="EC" id="2.3.2.27"/>
    </reaction>
</comment>
<feature type="coiled-coil region" evidence="7">
    <location>
        <begin position="357"/>
        <end position="454"/>
    </location>
</feature>
<dbReference type="InterPro" id="IPR011009">
    <property type="entry name" value="Kinase-like_dom_sf"/>
</dbReference>
<dbReference type="GO" id="GO:0061630">
    <property type="term" value="F:ubiquitin protein ligase activity"/>
    <property type="evidence" value="ECO:0007669"/>
    <property type="project" value="UniProtKB-EC"/>
</dbReference>
<evidence type="ECO:0000313" key="10">
    <source>
        <dbReference type="Proteomes" id="UP000504603"/>
    </source>
</evidence>
<comment type="function">
    <text evidence="2">Functions as an E3 ubiquitin ligase.</text>
</comment>
<keyword evidence="5" id="KW-0808">Transferase</keyword>
<dbReference type="EC" id="2.3.2.27" evidence="4"/>
<dbReference type="KEGG" id="mcha:111024334"/>
<dbReference type="CDD" id="cd01989">
    <property type="entry name" value="USP_STK_Ubox_N"/>
    <property type="match status" value="1"/>
</dbReference>
<reference evidence="11" key="1">
    <citation type="submission" date="2025-08" db="UniProtKB">
        <authorList>
            <consortium name="RefSeq"/>
        </authorList>
    </citation>
    <scope>IDENTIFICATION</scope>
    <source>
        <strain evidence="11">OHB3-1</strain>
    </source>
</reference>
<dbReference type="Gene3D" id="3.30.200.20">
    <property type="entry name" value="Phosphorylase Kinase, domain 1"/>
    <property type="match status" value="1"/>
</dbReference>
<evidence type="ECO:0000256" key="4">
    <source>
        <dbReference type="ARBA" id="ARBA00012483"/>
    </source>
</evidence>
<dbReference type="OrthoDB" id="4062651at2759"/>
<dbReference type="GeneID" id="111024334"/>
<evidence type="ECO:0000259" key="9">
    <source>
        <dbReference type="PROSITE" id="PS51698"/>
    </source>
</evidence>
<dbReference type="GO" id="GO:0016567">
    <property type="term" value="P:protein ubiquitination"/>
    <property type="evidence" value="ECO:0007669"/>
    <property type="project" value="UniProtKB-UniPathway"/>
</dbReference>
<dbReference type="InterPro" id="IPR003613">
    <property type="entry name" value="Ubox_domain"/>
</dbReference>
<dbReference type="Gene3D" id="1.10.510.10">
    <property type="entry name" value="Transferase(Phosphotransferase) domain 1"/>
    <property type="match status" value="1"/>
</dbReference>
<dbReference type="RefSeq" id="XP_022157677.1">
    <property type="nucleotide sequence ID" value="XM_022301985.1"/>
</dbReference>
<evidence type="ECO:0000256" key="1">
    <source>
        <dbReference type="ARBA" id="ARBA00000900"/>
    </source>
</evidence>
<proteinExistence type="predicted"/>
<evidence type="ECO:0000259" key="8">
    <source>
        <dbReference type="PROSITE" id="PS50011"/>
    </source>
</evidence>
<evidence type="ECO:0000256" key="7">
    <source>
        <dbReference type="SAM" id="Coils"/>
    </source>
</evidence>
<keyword evidence="10" id="KW-1185">Reference proteome</keyword>
<dbReference type="Pfam" id="PF07714">
    <property type="entry name" value="PK_Tyr_Ser-Thr"/>
    <property type="match status" value="1"/>
</dbReference>
<dbReference type="Pfam" id="PF04564">
    <property type="entry name" value="U-box"/>
    <property type="match status" value="1"/>
</dbReference>
<name>A0A6J1DV42_MOMCH</name>
<dbReference type="SUPFAM" id="SSF57850">
    <property type="entry name" value="RING/U-box"/>
    <property type="match status" value="1"/>
</dbReference>
<dbReference type="GO" id="GO:0004672">
    <property type="term" value="F:protein kinase activity"/>
    <property type="evidence" value="ECO:0007669"/>
    <property type="project" value="InterPro"/>
</dbReference>
<evidence type="ECO:0000256" key="6">
    <source>
        <dbReference type="ARBA" id="ARBA00022786"/>
    </source>
</evidence>
<dbReference type="CDD" id="cd16655">
    <property type="entry name" value="RING-Ubox_WDSUB1-like"/>
    <property type="match status" value="1"/>
</dbReference>
<dbReference type="Gene3D" id="3.30.40.10">
    <property type="entry name" value="Zinc/RING finger domain, C3HC4 (zinc finger)"/>
    <property type="match status" value="1"/>
</dbReference>
<dbReference type="PROSITE" id="PS51698">
    <property type="entry name" value="U_BOX"/>
    <property type="match status" value="1"/>
</dbReference>
<dbReference type="InterPro" id="IPR001245">
    <property type="entry name" value="Ser-Thr/Tyr_kinase_cat_dom"/>
</dbReference>
<organism evidence="10 11">
    <name type="scientific">Momordica charantia</name>
    <name type="common">Bitter gourd</name>
    <name type="synonym">Balsam pear</name>
    <dbReference type="NCBI Taxonomy" id="3673"/>
    <lineage>
        <taxon>Eukaryota</taxon>
        <taxon>Viridiplantae</taxon>
        <taxon>Streptophyta</taxon>
        <taxon>Embryophyta</taxon>
        <taxon>Tracheophyta</taxon>
        <taxon>Spermatophyta</taxon>
        <taxon>Magnoliopsida</taxon>
        <taxon>eudicotyledons</taxon>
        <taxon>Gunneridae</taxon>
        <taxon>Pentapetalae</taxon>
        <taxon>rosids</taxon>
        <taxon>fabids</taxon>
        <taxon>Cucurbitales</taxon>
        <taxon>Cucurbitaceae</taxon>
        <taxon>Momordiceae</taxon>
        <taxon>Momordica</taxon>
    </lineage>
</organism>
<keyword evidence="7" id="KW-0175">Coiled coil</keyword>
<protein>
    <recommendedName>
        <fullName evidence="4">RING-type E3 ubiquitin transferase</fullName>
        <ecNumber evidence="4">2.3.2.27</ecNumber>
    </recommendedName>
</protein>
<evidence type="ECO:0000256" key="5">
    <source>
        <dbReference type="ARBA" id="ARBA00022679"/>
    </source>
</evidence>
<dbReference type="AlphaFoldDB" id="A0A6J1DV42"/>
<dbReference type="GO" id="GO:0005524">
    <property type="term" value="F:ATP binding"/>
    <property type="evidence" value="ECO:0007669"/>
    <property type="project" value="InterPro"/>
</dbReference>
<gene>
    <name evidence="11" type="primary">LOC111024334</name>
</gene>
<evidence type="ECO:0000256" key="2">
    <source>
        <dbReference type="ARBA" id="ARBA00003861"/>
    </source>
</evidence>
<dbReference type="UniPathway" id="UPA00143"/>
<dbReference type="InterPro" id="IPR013083">
    <property type="entry name" value="Znf_RING/FYVE/PHD"/>
</dbReference>
<accession>A0A6J1DV42</accession>
<dbReference type="InterPro" id="IPR000719">
    <property type="entry name" value="Prot_kinase_dom"/>
</dbReference>
<dbReference type="SUPFAM" id="SSF56112">
    <property type="entry name" value="Protein kinase-like (PK-like)"/>
    <property type="match status" value="1"/>
</dbReference>
<sequence>MDSGGGNSAMNGVDDVVYVAVGKDIKECKLNLVYAAQNSGGRRICILHIHEPPKMIRISGKKVPASSMKEEEVNACRELERQDIHKILDGFLLLCRVAGARAEKLYFESDKIKEGLVKLISLCGIRKLVMGAAADKHYSTRMKKIRSRKAMYVHLKAPAFCQIQFVCKGMLIRIREACPREAHANIPLPLPLPLPQTQNIINGASWRSVQSGQSNGSRGDTPSIVLETRSISNSMLDAGSWSPFEHPYSTSSCSGCINVPSSRTEEDEYGLGLNLPLQMKDLTPNLYSPNLLGFEQDESVDDSLYIRLEQAITDAANAKREAFKEATRRIKAEKELGDAIRRVKDSEALYAGESRERKEIEAALSKERGELDNVKNQVNEMMEELQIARNKGLKLENQIAESDLMVKELEKKILSAIELLHNYKNDRDELLRQRDEALKEVEDMRTRQEDATGEHSAQLFSEFSFSEIAEATRKFDPSLKIGDSTHGIIYKGLLYNTEVAIKMLRSHSLQNPLAFRREVDVLNKLRHPNIMTLIGACSESCILVYDYFANGSLEDRLACKDNSSPLSWKTRIRIATQLCSALVFLHTNKLCRVIHCDLNPANILLDGNYIPKLAGFGNCHFLPNDETTSVRADIESNHESPLTTKLDVFSFGIVLLRLLTGKSDMMIKLLHEVQFAIDGRKLKDVLDPRAGDWPFVQAEQLAQLAFRCCNTNSMKRPDLASDVWRVLEPMRASCGVSLSVCLGSGEQQLQPPPYFICPIFQEVMEDPHVAADGFTYEAEALRGWLDSGHDTSPMTNLRLDHRNLVPNRALRSAIQEWLHQPQ</sequence>
<dbReference type="Proteomes" id="UP000504603">
    <property type="component" value="Unplaced"/>
</dbReference>
<evidence type="ECO:0000313" key="11">
    <source>
        <dbReference type="RefSeq" id="XP_022157677.1"/>
    </source>
</evidence>
<dbReference type="SMART" id="SM00504">
    <property type="entry name" value="Ubox"/>
    <property type="match status" value="1"/>
</dbReference>
<comment type="pathway">
    <text evidence="3">Protein modification; protein ubiquitination.</text>
</comment>
<dbReference type="PANTHER" id="PTHR45647:SF100">
    <property type="entry name" value="U-BOX DOMAIN-CONTAINING PROTEIN 33"/>
    <property type="match status" value="1"/>
</dbReference>
<keyword evidence="6" id="KW-0833">Ubl conjugation pathway</keyword>
<feature type="domain" description="U-box" evidence="9">
    <location>
        <begin position="750"/>
        <end position="822"/>
    </location>
</feature>
<evidence type="ECO:0000256" key="3">
    <source>
        <dbReference type="ARBA" id="ARBA00004906"/>
    </source>
</evidence>
<dbReference type="PROSITE" id="PS50011">
    <property type="entry name" value="PROTEIN_KINASE_DOM"/>
    <property type="match status" value="1"/>
</dbReference>
<dbReference type="InterPro" id="IPR051348">
    <property type="entry name" value="U-box_ubiquitin_ligases"/>
</dbReference>